<evidence type="ECO:0000256" key="1">
    <source>
        <dbReference type="SAM" id="MobiDB-lite"/>
    </source>
</evidence>
<protein>
    <submittedName>
        <fullName evidence="2">Uncharacterized protein</fullName>
    </submittedName>
</protein>
<proteinExistence type="predicted"/>
<feature type="compositionally biased region" description="Low complexity" evidence="1">
    <location>
        <begin position="600"/>
        <end position="614"/>
    </location>
</feature>
<feature type="compositionally biased region" description="Polar residues" evidence="1">
    <location>
        <begin position="1"/>
        <end position="10"/>
    </location>
</feature>
<accession>A0A4U0XFV1</accession>
<dbReference type="Proteomes" id="UP000309340">
    <property type="component" value="Unassembled WGS sequence"/>
</dbReference>
<comment type="caution">
    <text evidence="2">The sequence shown here is derived from an EMBL/GenBank/DDBJ whole genome shotgun (WGS) entry which is preliminary data.</text>
</comment>
<feature type="region of interest" description="Disordered" evidence="1">
    <location>
        <begin position="593"/>
        <end position="618"/>
    </location>
</feature>
<dbReference type="EMBL" id="NAJQ01000182">
    <property type="protein sequence ID" value="TKA75802.1"/>
    <property type="molecule type" value="Genomic_DNA"/>
</dbReference>
<organism evidence="2 3">
    <name type="scientific">Friedmanniomyces simplex</name>
    <dbReference type="NCBI Taxonomy" id="329884"/>
    <lineage>
        <taxon>Eukaryota</taxon>
        <taxon>Fungi</taxon>
        <taxon>Dikarya</taxon>
        <taxon>Ascomycota</taxon>
        <taxon>Pezizomycotina</taxon>
        <taxon>Dothideomycetes</taxon>
        <taxon>Dothideomycetidae</taxon>
        <taxon>Mycosphaerellales</taxon>
        <taxon>Teratosphaeriaceae</taxon>
        <taxon>Friedmanniomyces</taxon>
    </lineage>
</organism>
<evidence type="ECO:0000313" key="3">
    <source>
        <dbReference type="Proteomes" id="UP000309340"/>
    </source>
</evidence>
<name>A0A4U0XFV1_9PEZI</name>
<dbReference type="AlphaFoldDB" id="A0A4U0XFV1"/>
<feature type="region of interest" description="Disordered" evidence="1">
    <location>
        <begin position="1"/>
        <end position="47"/>
    </location>
</feature>
<feature type="compositionally biased region" description="Basic residues" evidence="1">
    <location>
        <begin position="81"/>
        <end position="107"/>
    </location>
</feature>
<keyword evidence="3" id="KW-1185">Reference proteome</keyword>
<feature type="region of interest" description="Disordered" evidence="1">
    <location>
        <begin position="64"/>
        <end position="107"/>
    </location>
</feature>
<sequence>MQRDQQNASPTPILLRRSHARHQEHSYQPSFAFGSNGPTHFGESPDLSVHLPQRHSSNRFEVLALPSPPETDDVKEFHVPSRYRRSRNSRGTKEAKRRRDTRRSRRKMAAQMLDEQLSRDIDFALSRVNGFPTPPSSVPSPIPALSTDRATPVWSTYLPPLPPSPPQLPALDFNSFGINVNSFLEARAARATPSPPTPLVPELPSWCPPLPCLTRKGIWSEGLPIFYDLSSLPEPKEGPMAQRDPKLCQELQLWRGNLDVKPKQSRFFPVTQAPKKPRVKLASNACKLHFTEKGLPDKALDPPSTYADAVKKGIDMSSVKRGEDREITADIRSATPTLGPPAANLWNILAAVDSSRREASADPYLASFLPSSDESYQAAWEAHINLVHQPHGPAELDGREIPYVHANSLTGHSNEVLLSLYANEHPALSDSGVCFTPLASPPLGMNELMMDYGIGLPYAEAPKYAANYDSAELQQPISTQHSLVLADILPINCVHGANDDGEQALEASDAHFQSEQSLFTLGTAPEPTSADDIDIATFLKMGHARNCWCNACSDAPERELSSTSEDYMETDTPELVPFDKLTEMDDEWMLYLPTGGGEQSGSSDDQSASDGQSGCCAPQTEGKIVEEEKPAARAAPEWNDIFPCKPHVTCEAEMGVQRIEEVIGLGDSEVFDWILESEY</sequence>
<evidence type="ECO:0000313" key="2">
    <source>
        <dbReference type="EMBL" id="TKA75802.1"/>
    </source>
</evidence>
<gene>
    <name evidence="2" type="ORF">B0A55_06394</name>
</gene>
<reference evidence="2 3" key="1">
    <citation type="submission" date="2017-03" db="EMBL/GenBank/DDBJ databases">
        <title>Genomes of endolithic fungi from Antarctica.</title>
        <authorList>
            <person name="Coleine C."/>
            <person name="Masonjones S."/>
            <person name="Stajich J.E."/>
        </authorList>
    </citation>
    <scope>NUCLEOTIDE SEQUENCE [LARGE SCALE GENOMIC DNA]</scope>
    <source>
        <strain evidence="2 3">CCFEE 5184</strain>
    </source>
</reference>
<dbReference type="OrthoDB" id="3902330at2759"/>